<sequence length="107" mass="12811">MKFLLQIQVIHQAQKFRFRQVHREILQFHQEIKFAPSFFLELMVRSYACHGPCIYIRQLSSKKINNLDNITGHCRCRSVRPQIRILDRLEKGETVVQEIRRTPCLAF</sequence>
<evidence type="ECO:0000313" key="1">
    <source>
        <dbReference type="EMBL" id="KKB61200.1"/>
    </source>
</evidence>
<accession>A0A0F5JU75</accession>
<dbReference type="Proteomes" id="UP000033618">
    <property type="component" value="Unassembled WGS sequence"/>
</dbReference>
<dbReference type="EMBL" id="LAQU01000059">
    <property type="protein sequence ID" value="KKB61200.1"/>
    <property type="molecule type" value="Genomic_DNA"/>
</dbReference>
<proteinExistence type="predicted"/>
<name>A0A0F5JU75_9BURK</name>
<dbReference type="AlphaFoldDB" id="A0A0F5JU75"/>
<keyword evidence="2" id="KW-1185">Reference proteome</keyword>
<reference evidence="1 2" key="1">
    <citation type="submission" date="2015-03" db="EMBL/GenBank/DDBJ databases">
        <title>Draft Genome Sequence of Burkholderia andropogonis type strain ICMP2807, isolated from Sorghum bicolor.</title>
        <authorList>
            <person name="Lopes-Santos L."/>
            <person name="Castro D.B."/>
            <person name="Ottoboni L.M."/>
            <person name="Park D."/>
            <person name="Weirc B.S."/>
            <person name="Destefano S.A."/>
        </authorList>
    </citation>
    <scope>NUCLEOTIDE SEQUENCE [LARGE SCALE GENOMIC DNA]</scope>
    <source>
        <strain evidence="1 2">ICMP2807</strain>
    </source>
</reference>
<organism evidence="1 2">
    <name type="scientific">Robbsia andropogonis</name>
    <dbReference type="NCBI Taxonomy" id="28092"/>
    <lineage>
        <taxon>Bacteria</taxon>
        <taxon>Pseudomonadati</taxon>
        <taxon>Pseudomonadota</taxon>
        <taxon>Betaproteobacteria</taxon>
        <taxon>Burkholderiales</taxon>
        <taxon>Burkholderiaceae</taxon>
        <taxon>Robbsia</taxon>
    </lineage>
</organism>
<evidence type="ECO:0000313" key="2">
    <source>
        <dbReference type="Proteomes" id="UP000033618"/>
    </source>
</evidence>
<gene>
    <name evidence="1" type="ORF">WM40_24540</name>
</gene>
<protein>
    <submittedName>
        <fullName evidence="1">Uncharacterized protein</fullName>
    </submittedName>
</protein>
<comment type="caution">
    <text evidence="1">The sequence shown here is derived from an EMBL/GenBank/DDBJ whole genome shotgun (WGS) entry which is preliminary data.</text>
</comment>